<dbReference type="EMBL" id="JAGSXJ010000007">
    <property type="protein sequence ID" value="KAH6689692.1"/>
    <property type="molecule type" value="Genomic_DNA"/>
</dbReference>
<keyword evidence="2" id="KW-1185">Reference proteome</keyword>
<accession>A0A9P9ADI5</accession>
<protein>
    <submittedName>
        <fullName evidence="1">Uncharacterized protein</fullName>
    </submittedName>
</protein>
<reference evidence="1" key="1">
    <citation type="journal article" date="2021" name="Nat. Commun.">
        <title>Genetic determinants of endophytism in the Arabidopsis root mycobiome.</title>
        <authorList>
            <person name="Mesny F."/>
            <person name="Miyauchi S."/>
            <person name="Thiergart T."/>
            <person name="Pickel B."/>
            <person name="Atanasova L."/>
            <person name="Karlsson M."/>
            <person name="Huettel B."/>
            <person name="Barry K.W."/>
            <person name="Haridas S."/>
            <person name="Chen C."/>
            <person name="Bauer D."/>
            <person name="Andreopoulos W."/>
            <person name="Pangilinan J."/>
            <person name="LaButti K."/>
            <person name="Riley R."/>
            <person name="Lipzen A."/>
            <person name="Clum A."/>
            <person name="Drula E."/>
            <person name="Henrissat B."/>
            <person name="Kohler A."/>
            <person name="Grigoriev I.V."/>
            <person name="Martin F.M."/>
            <person name="Hacquard S."/>
        </authorList>
    </citation>
    <scope>NUCLEOTIDE SEQUENCE</scope>
    <source>
        <strain evidence="1">MPI-SDFR-AT-0117</strain>
    </source>
</reference>
<gene>
    <name evidence="1" type="ORF">F5X68DRAFT_74284</name>
</gene>
<dbReference type="AlphaFoldDB" id="A0A9P9ADI5"/>
<evidence type="ECO:0000313" key="1">
    <source>
        <dbReference type="EMBL" id="KAH6689692.1"/>
    </source>
</evidence>
<name>A0A9P9ADI5_9PEZI</name>
<proteinExistence type="predicted"/>
<dbReference type="Proteomes" id="UP000770015">
    <property type="component" value="Unassembled WGS sequence"/>
</dbReference>
<organism evidence="1 2">
    <name type="scientific">Plectosphaerella plurivora</name>
    <dbReference type="NCBI Taxonomy" id="936078"/>
    <lineage>
        <taxon>Eukaryota</taxon>
        <taxon>Fungi</taxon>
        <taxon>Dikarya</taxon>
        <taxon>Ascomycota</taxon>
        <taxon>Pezizomycotina</taxon>
        <taxon>Sordariomycetes</taxon>
        <taxon>Hypocreomycetidae</taxon>
        <taxon>Glomerellales</taxon>
        <taxon>Plectosphaerellaceae</taxon>
        <taxon>Plectosphaerella</taxon>
    </lineage>
</organism>
<comment type="caution">
    <text evidence="1">The sequence shown here is derived from an EMBL/GenBank/DDBJ whole genome shotgun (WGS) entry which is preliminary data.</text>
</comment>
<evidence type="ECO:0000313" key="2">
    <source>
        <dbReference type="Proteomes" id="UP000770015"/>
    </source>
</evidence>
<sequence>MRPGGTPASLPPSAPPFLPLPAAPALSPPCHEYMLLARTGRPVLAQRATIEYMHPQTWYRRHSPPLSHCLSVATVLTGTLLQGLRAPSQTYMAMILEKSANVGRVTGWVSACCPPSYATILQPLPSVPGLDIRLDNLSSAEAPVVNANLLSHCLLLAVYELHTGGLL</sequence>